<keyword evidence="4" id="KW-0998">Cell outer membrane</keyword>
<dbReference type="PANTHER" id="PTHR30329">
    <property type="entry name" value="STATOR ELEMENT OF FLAGELLAR MOTOR COMPLEX"/>
    <property type="match status" value="1"/>
</dbReference>
<evidence type="ECO:0000256" key="1">
    <source>
        <dbReference type="ARBA" id="ARBA00004442"/>
    </source>
</evidence>
<feature type="compositionally biased region" description="Basic and acidic residues" evidence="6">
    <location>
        <begin position="283"/>
        <end position="297"/>
    </location>
</feature>
<dbReference type="Pfam" id="PF00691">
    <property type="entry name" value="OmpA"/>
    <property type="match status" value="1"/>
</dbReference>
<dbReference type="InterPro" id="IPR050330">
    <property type="entry name" value="Bact_OuterMem_StrucFunc"/>
</dbReference>
<dbReference type="CDD" id="cd07185">
    <property type="entry name" value="OmpA_C-like"/>
    <property type="match status" value="1"/>
</dbReference>
<evidence type="ECO:0000256" key="7">
    <source>
        <dbReference type="SAM" id="SignalP"/>
    </source>
</evidence>
<dbReference type="InterPro" id="IPR006665">
    <property type="entry name" value="OmpA-like"/>
</dbReference>
<dbReference type="PANTHER" id="PTHR30329:SF21">
    <property type="entry name" value="LIPOPROTEIN YIAD-RELATED"/>
    <property type="match status" value="1"/>
</dbReference>
<keyword evidence="2 7" id="KW-0732">Signal</keyword>
<gene>
    <name evidence="9" type="ORF">ACFOW1_00715</name>
</gene>
<dbReference type="EMBL" id="JBHSDC010000002">
    <property type="protein sequence ID" value="MFC4230392.1"/>
    <property type="molecule type" value="Genomic_DNA"/>
</dbReference>
<dbReference type="InterPro" id="IPR036737">
    <property type="entry name" value="OmpA-like_sf"/>
</dbReference>
<dbReference type="SUPFAM" id="SSF103647">
    <property type="entry name" value="TSP type-3 repeat"/>
    <property type="match status" value="2"/>
</dbReference>
<dbReference type="RefSeq" id="WP_379011523.1">
    <property type="nucleotide sequence ID" value="NZ_JBHSDC010000002.1"/>
</dbReference>
<dbReference type="PROSITE" id="PS51123">
    <property type="entry name" value="OMPA_2"/>
    <property type="match status" value="1"/>
</dbReference>
<proteinExistence type="predicted"/>
<evidence type="ECO:0000313" key="10">
    <source>
        <dbReference type="Proteomes" id="UP001595906"/>
    </source>
</evidence>
<comment type="caution">
    <text evidence="9">The sequence shown here is derived from an EMBL/GenBank/DDBJ whole genome shotgun (WGS) entry which is preliminary data.</text>
</comment>
<evidence type="ECO:0000256" key="6">
    <source>
        <dbReference type="SAM" id="MobiDB-lite"/>
    </source>
</evidence>
<dbReference type="InterPro" id="IPR003367">
    <property type="entry name" value="Thrombospondin_3-like_rpt"/>
</dbReference>
<sequence>MTLNIRLFCFSICICISTICFGQGNALGLHVSTTEYVGGLNNNNFGDLYQFKFFAPGAGISLQQRLNASFNLVESAFYDKVQYKTPDKTLGVDADFFTLNLKLKYKFNNGYLLSEKAFFAPFLTLGAGGTYISSINSGTFQAPFAVNEFRTDFAGGAGAVIRFSEKFYLEYAATFHQPVYDGWDGVTQGNRGMYLQHSLGLIFTLKQHEKKDSDGDGVKDSRDNCPETPAGTKVDFWGCPVGLKSNDDDSDGVRNRYDECPNTPRGTPVNDRGCPVTPPVVRSNDDDGDGVKNRYDECPNTPPGTKVDEKGCPEKVYTNDYSTTTTAPPVDGDDDGDGVPNSRDMCPRTPRGQAVNYYGCPAADNGDNDGDGVPNSIDKCPYTYGSSSNFGCPEVREESKKRLDFATHGIYFETGKATIKPLSYAVLNDIVTILQEYKDYHVRLAGHTDAIGSDANNFQLSDARVISVKNYFVSKGVDAYRFETRGFGETRPVASNATVEGRAENRRVEIQLFLK</sequence>
<evidence type="ECO:0000256" key="5">
    <source>
        <dbReference type="PROSITE-ProRule" id="PRU00473"/>
    </source>
</evidence>
<feature type="domain" description="OmpA-like" evidence="8">
    <location>
        <begin position="399"/>
        <end position="515"/>
    </location>
</feature>
<evidence type="ECO:0000259" key="8">
    <source>
        <dbReference type="PROSITE" id="PS51123"/>
    </source>
</evidence>
<dbReference type="Gene3D" id="4.10.1080.10">
    <property type="entry name" value="TSP type-3 repeat"/>
    <property type="match status" value="2"/>
</dbReference>
<comment type="subcellular location">
    <subcellularLocation>
        <location evidence="1">Cell outer membrane</location>
    </subcellularLocation>
</comment>
<accession>A0ABV8PTZ1</accession>
<name>A0ABV8PTZ1_9BACT</name>
<evidence type="ECO:0000256" key="4">
    <source>
        <dbReference type="ARBA" id="ARBA00023237"/>
    </source>
</evidence>
<reference evidence="10" key="1">
    <citation type="journal article" date="2019" name="Int. J. Syst. Evol. Microbiol.">
        <title>The Global Catalogue of Microorganisms (GCM) 10K type strain sequencing project: providing services to taxonomists for standard genome sequencing and annotation.</title>
        <authorList>
            <consortium name="The Broad Institute Genomics Platform"/>
            <consortium name="The Broad Institute Genome Sequencing Center for Infectious Disease"/>
            <person name="Wu L."/>
            <person name="Ma J."/>
        </authorList>
    </citation>
    <scope>NUCLEOTIDE SEQUENCE [LARGE SCALE GENOMIC DNA]</scope>
    <source>
        <strain evidence="10">CECT 8010</strain>
    </source>
</reference>
<feature type="chain" id="PRO_5045337699" evidence="7">
    <location>
        <begin position="23"/>
        <end position="515"/>
    </location>
</feature>
<dbReference type="InterPro" id="IPR006664">
    <property type="entry name" value="OMP_bac"/>
</dbReference>
<organism evidence="9 10">
    <name type="scientific">Parasediminibacterium paludis</name>
    <dbReference type="NCBI Taxonomy" id="908966"/>
    <lineage>
        <taxon>Bacteria</taxon>
        <taxon>Pseudomonadati</taxon>
        <taxon>Bacteroidota</taxon>
        <taxon>Chitinophagia</taxon>
        <taxon>Chitinophagales</taxon>
        <taxon>Chitinophagaceae</taxon>
        <taxon>Parasediminibacterium</taxon>
    </lineage>
</organism>
<dbReference type="Proteomes" id="UP001595906">
    <property type="component" value="Unassembled WGS sequence"/>
</dbReference>
<evidence type="ECO:0000313" key="9">
    <source>
        <dbReference type="EMBL" id="MFC4230392.1"/>
    </source>
</evidence>
<dbReference type="Pfam" id="PF02412">
    <property type="entry name" value="TSP_3"/>
    <property type="match status" value="5"/>
</dbReference>
<dbReference type="InterPro" id="IPR028974">
    <property type="entry name" value="TSP_type-3_rpt"/>
</dbReference>
<evidence type="ECO:0000256" key="2">
    <source>
        <dbReference type="ARBA" id="ARBA00022729"/>
    </source>
</evidence>
<evidence type="ECO:0000256" key="3">
    <source>
        <dbReference type="ARBA" id="ARBA00023136"/>
    </source>
</evidence>
<feature type="region of interest" description="Disordered" evidence="6">
    <location>
        <begin position="259"/>
        <end position="350"/>
    </location>
</feature>
<dbReference type="SUPFAM" id="SSF103088">
    <property type="entry name" value="OmpA-like"/>
    <property type="match status" value="1"/>
</dbReference>
<protein>
    <submittedName>
        <fullName evidence="9">Thrombospondin type 3 repeat-containing protein</fullName>
    </submittedName>
</protein>
<dbReference type="PRINTS" id="PR01021">
    <property type="entry name" value="OMPADOMAIN"/>
</dbReference>
<feature type="signal peptide" evidence="7">
    <location>
        <begin position="1"/>
        <end position="22"/>
    </location>
</feature>
<dbReference type="Gene3D" id="3.30.1330.60">
    <property type="entry name" value="OmpA-like domain"/>
    <property type="match status" value="1"/>
</dbReference>
<keyword evidence="10" id="KW-1185">Reference proteome</keyword>
<keyword evidence="3 5" id="KW-0472">Membrane</keyword>